<feature type="transmembrane region" description="Helical" evidence="6">
    <location>
        <begin position="214"/>
        <end position="235"/>
    </location>
</feature>
<reference evidence="7" key="1">
    <citation type="submission" date="2021-01" db="EMBL/GenBank/DDBJ databases">
        <authorList>
            <person name="Corre E."/>
            <person name="Pelletier E."/>
            <person name="Niang G."/>
            <person name="Scheremetjew M."/>
            <person name="Finn R."/>
            <person name="Kale V."/>
            <person name="Holt S."/>
            <person name="Cochrane G."/>
            <person name="Meng A."/>
            <person name="Brown T."/>
            <person name="Cohen L."/>
        </authorList>
    </citation>
    <scope>NUCLEOTIDE SEQUENCE</scope>
    <source>
        <strain evidence="7">GSO104</strain>
    </source>
</reference>
<dbReference type="PANTHER" id="PTHR16950">
    <property type="entry name" value="ZINC TRANSPORTER SLC39A7 HISTIDINE-RICH MEMBRANE PROTEIN KE4"/>
    <property type="match status" value="1"/>
</dbReference>
<feature type="transmembrane region" description="Helical" evidence="6">
    <location>
        <begin position="75"/>
        <end position="94"/>
    </location>
</feature>
<feature type="compositionally biased region" description="Basic residues" evidence="5">
    <location>
        <begin position="357"/>
        <end position="367"/>
    </location>
</feature>
<accession>A0A7S4S757</accession>
<evidence type="ECO:0000256" key="5">
    <source>
        <dbReference type="SAM" id="MobiDB-lite"/>
    </source>
</evidence>
<keyword evidence="4 6" id="KW-0472">Membrane</keyword>
<evidence type="ECO:0000256" key="4">
    <source>
        <dbReference type="ARBA" id="ARBA00023136"/>
    </source>
</evidence>
<feature type="compositionally biased region" description="Basic and acidic residues" evidence="5">
    <location>
        <begin position="344"/>
        <end position="356"/>
    </location>
</feature>
<feature type="transmembrane region" description="Helical" evidence="6">
    <location>
        <begin position="247"/>
        <end position="268"/>
    </location>
</feature>
<evidence type="ECO:0000256" key="1">
    <source>
        <dbReference type="ARBA" id="ARBA00004141"/>
    </source>
</evidence>
<feature type="transmembrane region" description="Helical" evidence="6">
    <location>
        <begin position="41"/>
        <end position="63"/>
    </location>
</feature>
<feature type="region of interest" description="Disordered" evidence="5">
    <location>
        <begin position="321"/>
        <end position="367"/>
    </location>
</feature>
<protein>
    <submittedName>
        <fullName evidence="7">Uncharacterized protein</fullName>
    </submittedName>
</protein>
<proteinExistence type="predicted"/>
<evidence type="ECO:0000256" key="3">
    <source>
        <dbReference type="ARBA" id="ARBA00022989"/>
    </source>
</evidence>
<evidence type="ECO:0000256" key="2">
    <source>
        <dbReference type="ARBA" id="ARBA00022692"/>
    </source>
</evidence>
<evidence type="ECO:0000256" key="6">
    <source>
        <dbReference type="SAM" id="Phobius"/>
    </source>
</evidence>
<dbReference type="Pfam" id="PF02535">
    <property type="entry name" value="Zip"/>
    <property type="match status" value="1"/>
</dbReference>
<dbReference type="GO" id="GO:0006882">
    <property type="term" value="P:intracellular zinc ion homeostasis"/>
    <property type="evidence" value="ECO:0007669"/>
    <property type="project" value="TreeGrafter"/>
</dbReference>
<dbReference type="GO" id="GO:0016020">
    <property type="term" value="C:membrane"/>
    <property type="evidence" value="ECO:0007669"/>
    <property type="project" value="UniProtKB-SubCell"/>
</dbReference>
<dbReference type="EMBL" id="HBNS01037628">
    <property type="protein sequence ID" value="CAE4634712.1"/>
    <property type="molecule type" value="Transcribed_RNA"/>
</dbReference>
<keyword evidence="3 6" id="KW-1133">Transmembrane helix</keyword>
<organism evidence="7">
    <name type="scientific">Ditylum brightwellii</name>
    <dbReference type="NCBI Taxonomy" id="49249"/>
    <lineage>
        <taxon>Eukaryota</taxon>
        <taxon>Sar</taxon>
        <taxon>Stramenopiles</taxon>
        <taxon>Ochrophyta</taxon>
        <taxon>Bacillariophyta</taxon>
        <taxon>Mediophyceae</taxon>
        <taxon>Lithodesmiophycidae</taxon>
        <taxon>Lithodesmiales</taxon>
        <taxon>Lithodesmiaceae</taxon>
        <taxon>Ditylum</taxon>
    </lineage>
</organism>
<feature type="region of interest" description="Disordered" evidence="5">
    <location>
        <begin position="108"/>
        <end position="128"/>
    </location>
</feature>
<name>A0A7S4S757_9STRA</name>
<dbReference type="AlphaFoldDB" id="A0A7S4S757"/>
<keyword evidence="2 6" id="KW-0812">Transmembrane</keyword>
<evidence type="ECO:0000313" key="7">
    <source>
        <dbReference type="EMBL" id="CAE4634712.1"/>
    </source>
</evidence>
<feature type="compositionally biased region" description="Basic residues" evidence="5">
    <location>
        <begin position="323"/>
        <end position="343"/>
    </location>
</feature>
<dbReference type="PANTHER" id="PTHR16950:SF16">
    <property type="entry name" value="ZINC TRANSPORTER ZIP13"/>
    <property type="match status" value="1"/>
</dbReference>
<dbReference type="GO" id="GO:0005385">
    <property type="term" value="F:zinc ion transmembrane transporter activity"/>
    <property type="evidence" value="ECO:0007669"/>
    <property type="project" value="TreeGrafter"/>
</dbReference>
<gene>
    <name evidence="7" type="ORF">DBRI00130_LOCUS29373</name>
</gene>
<feature type="transmembrane region" description="Helical" evidence="6">
    <location>
        <begin position="6"/>
        <end position="29"/>
    </location>
</feature>
<comment type="subcellular location">
    <subcellularLocation>
        <location evidence="1">Membrane</location>
        <topology evidence="1">Multi-pass membrane protein</topology>
    </subcellularLocation>
</comment>
<sequence>MSMAQNTAITAALLSTGLISLAPNLLLLLFPNYNYQKGSTILTIGQCLAAGGLLGDVFLHTLPHSLEDGNGNGEKIGLTVLLGFTAFLIMDIVVRSFGGGGGCHSHSSHCASQNKEKENATDGSTVPGGGKRFLSSSVLLNLTADSLHNFTDGLAIGASYAASATTLTKDSDVFTLLKSHGGLASLSILLHEIPHELGDFAVLVSNGFSRNEALMAQFGTALAAFCGTIVGLFAATAVEEGIGFDALLPFTCGGFVYLACVTILPEVLEETETTGHLSNGGGEKNGRKNVWVKKMMQLMAFGTGIAFMHMVSILEHAEGGCSHGHHHHHHGHTHDHGHHHHGHVHDNDHHEHDHNHEHHHHHQRDDL</sequence>
<dbReference type="InterPro" id="IPR003689">
    <property type="entry name" value="ZIP"/>
</dbReference>